<evidence type="ECO:0000259" key="9">
    <source>
        <dbReference type="Pfam" id="PF18916"/>
    </source>
</evidence>
<evidence type="ECO:0000256" key="6">
    <source>
        <dbReference type="ARBA" id="ARBA00023136"/>
    </source>
</evidence>
<gene>
    <name evidence="10" type="ORF">GCM10022381_27360</name>
</gene>
<dbReference type="Proteomes" id="UP001501803">
    <property type="component" value="Unassembled WGS sequence"/>
</dbReference>
<evidence type="ECO:0000256" key="3">
    <source>
        <dbReference type="ARBA" id="ARBA00022692"/>
    </source>
</evidence>
<evidence type="ECO:0000313" key="11">
    <source>
        <dbReference type="Proteomes" id="UP001501803"/>
    </source>
</evidence>
<evidence type="ECO:0000313" key="10">
    <source>
        <dbReference type="EMBL" id="GAA3883707.1"/>
    </source>
</evidence>
<comment type="subcellular location">
    <subcellularLocation>
        <location evidence="1">Membrane</location>
        <topology evidence="1">Multi-pass membrane protein</topology>
    </subcellularLocation>
</comment>
<dbReference type="NCBIfam" id="TIGR03462">
    <property type="entry name" value="CarR_dom_SF"/>
    <property type="match status" value="1"/>
</dbReference>
<evidence type="ECO:0000256" key="7">
    <source>
        <dbReference type="ARBA" id="ARBA00023235"/>
    </source>
</evidence>
<evidence type="ECO:0000256" key="5">
    <source>
        <dbReference type="ARBA" id="ARBA00022989"/>
    </source>
</evidence>
<keyword evidence="7" id="KW-0413">Isomerase</keyword>
<keyword evidence="11" id="KW-1185">Reference proteome</keyword>
<name>A0ABP7KNF0_9MICO</name>
<evidence type="ECO:0000256" key="4">
    <source>
        <dbReference type="ARBA" id="ARBA00022746"/>
    </source>
</evidence>
<feature type="transmembrane region" description="Helical" evidence="8">
    <location>
        <begin position="79"/>
        <end position="97"/>
    </location>
</feature>
<protein>
    <submittedName>
        <fullName evidence="10">Lycopene cyclase domain-containing protein</fullName>
    </submittedName>
</protein>
<comment type="caution">
    <text evidence="10">The sequence shown here is derived from an EMBL/GenBank/DDBJ whole genome shotgun (WGS) entry which is preliminary data.</text>
</comment>
<keyword evidence="4" id="KW-0125">Carotenoid biosynthesis</keyword>
<feature type="domain" description="Lycopene cyclase" evidence="9">
    <location>
        <begin position="2"/>
        <end position="92"/>
    </location>
</feature>
<feature type="transmembrane region" description="Helical" evidence="8">
    <location>
        <begin position="35"/>
        <end position="59"/>
    </location>
</feature>
<evidence type="ECO:0000256" key="8">
    <source>
        <dbReference type="SAM" id="Phobius"/>
    </source>
</evidence>
<sequence>MTYLLLNVVFLAVAVGVAAIAFGTRRLTRRSLPALGVTLVAVLALTAVFDNLMIAVGLFGYDPAHTTGLSIGLAPLEDFSYPLAAVLLLPSLWALFGGPDGVAHDDRAGTMTEVAR</sequence>
<feature type="transmembrane region" description="Helical" evidence="8">
    <location>
        <begin position="6"/>
        <end position="23"/>
    </location>
</feature>
<dbReference type="EMBL" id="BAABCN010000008">
    <property type="protein sequence ID" value="GAA3883707.1"/>
    <property type="molecule type" value="Genomic_DNA"/>
</dbReference>
<keyword evidence="6 8" id="KW-0472">Membrane</keyword>
<dbReference type="InterPro" id="IPR017825">
    <property type="entry name" value="Lycopene_cyclase_dom"/>
</dbReference>
<accession>A0ABP7KNF0</accession>
<dbReference type="RefSeq" id="WP_345067680.1">
    <property type="nucleotide sequence ID" value="NZ_BAABCN010000008.1"/>
</dbReference>
<keyword evidence="5 8" id="KW-1133">Transmembrane helix</keyword>
<keyword evidence="3 8" id="KW-0812">Transmembrane</keyword>
<dbReference type="Pfam" id="PF18916">
    <property type="entry name" value="Lycopene_cyc"/>
    <property type="match status" value="1"/>
</dbReference>
<comment type="pathway">
    <text evidence="2">Carotenoid biosynthesis.</text>
</comment>
<organism evidence="10 11">
    <name type="scientific">Leifsonia kafniensis</name>
    <dbReference type="NCBI Taxonomy" id="475957"/>
    <lineage>
        <taxon>Bacteria</taxon>
        <taxon>Bacillati</taxon>
        <taxon>Actinomycetota</taxon>
        <taxon>Actinomycetes</taxon>
        <taxon>Micrococcales</taxon>
        <taxon>Microbacteriaceae</taxon>
        <taxon>Leifsonia</taxon>
    </lineage>
</organism>
<proteinExistence type="predicted"/>
<evidence type="ECO:0000256" key="2">
    <source>
        <dbReference type="ARBA" id="ARBA00004829"/>
    </source>
</evidence>
<reference evidence="11" key="1">
    <citation type="journal article" date="2019" name="Int. J. Syst. Evol. Microbiol.">
        <title>The Global Catalogue of Microorganisms (GCM) 10K type strain sequencing project: providing services to taxonomists for standard genome sequencing and annotation.</title>
        <authorList>
            <consortium name="The Broad Institute Genomics Platform"/>
            <consortium name="The Broad Institute Genome Sequencing Center for Infectious Disease"/>
            <person name="Wu L."/>
            <person name="Ma J."/>
        </authorList>
    </citation>
    <scope>NUCLEOTIDE SEQUENCE [LARGE SCALE GENOMIC DNA]</scope>
    <source>
        <strain evidence="11">JCM 17021</strain>
    </source>
</reference>
<evidence type="ECO:0000256" key="1">
    <source>
        <dbReference type="ARBA" id="ARBA00004141"/>
    </source>
</evidence>